<reference evidence="3 4" key="1">
    <citation type="submission" date="2023-08" db="EMBL/GenBank/DDBJ databases">
        <title>Whole-genome sequencing of halo(alkali)philic microorganisms from hypersaline lakes.</title>
        <authorList>
            <person name="Sorokin D.Y."/>
            <person name="Abbas B."/>
            <person name="Merkel A.Y."/>
        </authorList>
    </citation>
    <scope>NUCLEOTIDE SEQUENCE [LARGE SCALE GENOMIC DNA]</scope>
    <source>
        <strain evidence="3 4">AB-CW4</strain>
    </source>
</reference>
<keyword evidence="1" id="KW-1133">Transmembrane helix</keyword>
<proteinExistence type="predicted"/>
<organism evidence="3 4">
    <name type="scientific">Natronospira bacteriovora</name>
    <dbReference type="NCBI Taxonomy" id="3069753"/>
    <lineage>
        <taxon>Bacteria</taxon>
        <taxon>Pseudomonadati</taxon>
        <taxon>Pseudomonadota</taxon>
        <taxon>Gammaproteobacteria</taxon>
        <taxon>Natronospirales</taxon>
        <taxon>Natronospiraceae</taxon>
        <taxon>Natronospira</taxon>
    </lineage>
</organism>
<dbReference type="PANTHER" id="PTHR36698">
    <property type="entry name" value="BLL5892 PROTEIN"/>
    <property type="match status" value="1"/>
</dbReference>
<dbReference type="Pfam" id="PF02470">
    <property type="entry name" value="MlaD"/>
    <property type="match status" value="1"/>
</dbReference>
<dbReference type="Proteomes" id="UP001239019">
    <property type="component" value="Unassembled WGS sequence"/>
</dbReference>
<dbReference type="EMBL" id="JAVDDT010000005">
    <property type="protein sequence ID" value="MDQ2070033.1"/>
    <property type="molecule type" value="Genomic_DNA"/>
</dbReference>
<sequence>METRANYTLTGLFVVLFAAAAVLLGLWIAGELRQGDTQPYLVYLDEPVSGLNENSTVLLQGVPVGKVRALSLDPDHPSRVRIVLDLDEQAPVRADTVAILRTQGATGLMRLELEGGSHEAGPPEQPEGEPYPVIQSRPSFWTRVDDSVDEGLQTFNKLAQQLDRLLDDETVDGLTESLANLRTFSESLARNSDELDRLMGSAGDLADSLPATLARVDRAVKSFDDMSRGLEQTGRDLSEAAAIGGEGLERFSGQTLPELEALMLELGILSARLQRLSGELSEQPEMLIFGRPVREPGPGED</sequence>
<feature type="transmembrane region" description="Helical" evidence="1">
    <location>
        <begin position="7"/>
        <end position="29"/>
    </location>
</feature>
<keyword evidence="4" id="KW-1185">Reference proteome</keyword>
<accession>A0ABU0W8F7</accession>
<dbReference type="InterPro" id="IPR003399">
    <property type="entry name" value="Mce/MlaD"/>
</dbReference>
<evidence type="ECO:0000256" key="1">
    <source>
        <dbReference type="SAM" id="Phobius"/>
    </source>
</evidence>
<comment type="caution">
    <text evidence="3">The sequence shown here is derived from an EMBL/GenBank/DDBJ whole genome shotgun (WGS) entry which is preliminary data.</text>
</comment>
<keyword evidence="1" id="KW-0472">Membrane</keyword>
<gene>
    <name evidence="3" type="ORF">RBH19_09110</name>
</gene>
<dbReference type="PANTHER" id="PTHR36698:SF2">
    <property type="entry name" value="MCE_MLAD DOMAIN-CONTAINING PROTEIN"/>
    <property type="match status" value="1"/>
</dbReference>
<keyword evidence="1" id="KW-0812">Transmembrane</keyword>
<feature type="domain" description="Mce/MlaD" evidence="2">
    <location>
        <begin position="39"/>
        <end position="115"/>
    </location>
</feature>
<evidence type="ECO:0000313" key="3">
    <source>
        <dbReference type="EMBL" id="MDQ2070033.1"/>
    </source>
</evidence>
<evidence type="ECO:0000313" key="4">
    <source>
        <dbReference type="Proteomes" id="UP001239019"/>
    </source>
</evidence>
<name>A0ABU0W8F7_9GAMM</name>
<evidence type="ECO:0000259" key="2">
    <source>
        <dbReference type="Pfam" id="PF02470"/>
    </source>
</evidence>
<dbReference type="RefSeq" id="WP_306728531.1">
    <property type="nucleotide sequence ID" value="NZ_JAVDDT010000005.1"/>
</dbReference>
<protein>
    <submittedName>
        <fullName evidence="3">MlaD family protein</fullName>
    </submittedName>
</protein>